<keyword evidence="3" id="KW-1185">Reference proteome</keyword>
<feature type="compositionally biased region" description="Low complexity" evidence="1">
    <location>
        <begin position="10"/>
        <end position="21"/>
    </location>
</feature>
<evidence type="ECO:0000313" key="2">
    <source>
        <dbReference type="EMBL" id="GIY62166.1"/>
    </source>
</evidence>
<reference evidence="2 3" key="1">
    <citation type="submission" date="2021-06" db="EMBL/GenBank/DDBJ databases">
        <title>Caerostris extrusa draft genome.</title>
        <authorList>
            <person name="Kono N."/>
            <person name="Arakawa K."/>
        </authorList>
    </citation>
    <scope>NUCLEOTIDE SEQUENCE [LARGE SCALE GENOMIC DNA]</scope>
</reference>
<organism evidence="2 3">
    <name type="scientific">Caerostris extrusa</name>
    <name type="common">Bark spider</name>
    <name type="synonym">Caerostris bankana</name>
    <dbReference type="NCBI Taxonomy" id="172846"/>
    <lineage>
        <taxon>Eukaryota</taxon>
        <taxon>Metazoa</taxon>
        <taxon>Ecdysozoa</taxon>
        <taxon>Arthropoda</taxon>
        <taxon>Chelicerata</taxon>
        <taxon>Arachnida</taxon>
        <taxon>Araneae</taxon>
        <taxon>Araneomorphae</taxon>
        <taxon>Entelegynae</taxon>
        <taxon>Araneoidea</taxon>
        <taxon>Araneidae</taxon>
        <taxon>Caerostris</taxon>
    </lineage>
</organism>
<proteinExistence type="predicted"/>
<comment type="caution">
    <text evidence="2">The sequence shown here is derived from an EMBL/GenBank/DDBJ whole genome shotgun (WGS) entry which is preliminary data.</text>
</comment>
<dbReference type="AlphaFoldDB" id="A0AAV4UW69"/>
<sequence length="117" mass="13386">MSSSKSKISTVQNTNDQVNNQSKRFQEACEAMRKNAAKFLENESFSESSSEDEIDDLQILKKTFSNYSEDENSNLRKIREFLQDILTSGAVVCLICIESVKRNDMIWSCQIVIVCFI</sequence>
<dbReference type="EMBL" id="BPLR01013588">
    <property type="protein sequence ID" value="GIY62166.1"/>
    <property type="molecule type" value="Genomic_DNA"/>
</dbReference>
<evidence type="ECO:0000313" key="3">
    <source>
        <dbReference type="Proteomes" id="UP001054945"/>
    </source>
</evidence>
<protein>
    <submittedName>
        <fullName evidence="2">NF-X1-type zinc finger protein NFXL1</fullName>
    </submittedName>
</protein>
<gene>
    <name evidence="2" type="primary">nfxl1_1</name>
    <name evidence="2" type="ORF">CEXT_153871</name>
</gene>
<name>A0AAV4UW69_CAEEX</name>
<evidence type="ECO:0000256" key="1">
    <source>
        <dbReference type="SAM" id="MobiDB-lite"/>
    </source>
</evidence>
<feature type="region of interest" description="Disordered" evidence="1">
    <location>
        <begin position="1"/>
        <end position="21"/>
    </location>
</feature>
<dbReference type="Proteomes" id="UP001054945">
    <property type="component" value="Unassembled WGS sequence"/>
</dbReference>
<accession>A0AAV4UW69</accession>